<dbReference type="GeneID" id="6195271"/>
<gene>
    <name evidence="9" type="ORF">PODANS_2_2350</name>
</gene>
<reference evidence="9" key="2">
    <citation type="submission" date="2008-07" db="EMBL/GenBank/DDBJ databases">
        <authorList>
            <person name="Genoscope - CEA"/>
        </authorList>
    </citation>
    <scope>NUCLEOTIDE SEQUENCE</scope>
    <source>
        <strain evidence="9">S mat+</strain>
    </source>
</reference>
<keyword evidence="5" id="KW-0159">Chromosome partition</keyword>
<feature type="region of interest" description="Disordered" evidence="8">
    <location>
        <begin position="1"/>
        <end position="273"/>
    </location>
</feature>
<dbReference type="AlphaFoldDB" id="B2B4T1"/>
<evidence type="ECO:0000256" key="2">
    <source>
        <dbReference type="ARBA" id="ARBA00008585"/>
    </source>
</evidence>
<dbReference type="VEuPathDB" id="FungiDB:PODANS_2_2350"/>
<dbReference type="KEGG" id="pan:PODANSg8023"/>
<keyword evidence="3" id="KW-0132">Cell division</keyword>
<organism evidence="9">
    <name type="scientific">Podospora anserina (strain S / ATCC MYA-4624 / DSM 980 / FGSC 10383)</name>
    <name type="common">Pleurage anserina</name>
    <dbReference type="NCBI Taxonomy" id="515849"/>
    <lineage>
        <taxon>Eukaryota</taxon>
        <taxon>Fungi</taxon>
        <taxon>Dikarya</taxon>
        <taxon>Ascomycota</taxon>
        <taxon>Pezizomycotina</taxon>
        <taxon>Sordariomycetes</taxon>
        <taxon>Sordariomycetidae</taxon>
        <taxon>Sordariales</taxon>
        <taxon>Podosporaceae</taxon>
        <taxon>Podospora</taxon>
        <taxon>Podospora anserina</taxon>
    </lineage>
</organism>
<evidence type="ECO:0000256" key="5">
    <source>
        <dbReference type="ARBA" id="ARBA00022829"/>
    </source>
</evidence>
<evidence type="ECO:0000256" key="8">
    <source>
        <dbReference type="SAM" id="MobiDB-lite"/>
    </source>
</evidence>
<keyword evidence="7" id="KW-0131">Cell cycle</keyword>
<dbReference type="InterPro" id="IPR019440">
    <property type="entry name" value="MAU2"/>
</dbReference>
<dbReference type="GO" id="GO:0007064">
    <property type="term" value="P:mitotic sister chromatid cohesion"/>
    <property type="evidence" value="ECO:0007669"/>
    <property type="project" value="InterPro"/>
</dbReference>
<feature type="region of interest" description="Disordered" evidence="8">
    <location>
        <begin position="886"/>
        <end position="906"/>
    </location>
</feature>
<evidence type="ECO:0000256" key="1">
    <source>
        <dbReference type="ARBA" id="ARBA00004123"/>
    </source>
</evidence>
<evidence type="ECO:0000256" key="4">
    <source>
        <dbReference type="ARBA" id="ARBA00022776"/>
    </source>
</evidence>
<reference evidence="9" key="1">
    <citation type="journal article" date="2008" name="Genome Biol.">
        <title>The genome sequence of the model ascomycete fungus Podospora anserina.</title>
        <authorList>
            <person name="Espagne E."/>
            <person name="Lespinet O."/>
            <person name="Malagnac F."/>
            <person name="Da Silva C."/>
            <person name="Jaillon O."/>
            <person name="Porcel B.M."/>
            <person name="Couloux A."/>
            <person name="Aury J.-M."/>
            <person name="Segurens B."/>
            <person name="Poulain J."/>
            <person name="Anthouard V."/>
            <person name="Grossetete S."/>
            <person name="Khalili H."/>
            <person name="Coppin E."/>
            <person name="Dequard-Chablat M."/>
            <person name="Picard M."/>
            <person name="Contamine V."/>
            <person name="Arnaise S."/>
            <person name="Bourdais A."/>
            <person name="Berteaux-Lecellier V."/>
            <person name="Gautheret D."/>
            <person name="de Vries R.P."/>
            <person name="Battaglia E."/>
            <person name="Coutinho P.M."/>
            <person name="Danchin E.G.J."/>
            <person name="Henrissat B."/>
            <person name="El Khoury R."/>
            <person name="Sainsard-Chanet A."/>
            <person name="Boivin A."/>
            <person name="Pinan-Lucarre B."/>
            <person name="Sellem C.H."/>
            <person name="Debuchy R."/>
            <person name="Wincker P."/>
            <person name="Weissenbach J."/>
            <person name="Silar P."/>
        </authorList>
    </citation>
    <scope>NUCLEOTIDE SEQUENCE [LARGE SCALE GENOMIC DNA]</scope>
    <source>
        <strain evidence="9">S mat+</strain>
    </source>
</reference>
<proteinExistence type="inferred from homology"/>
<dbReference type="GO" id="GO:0051301">
    <property type="term" value="P:cell division"/>
    <property type="evidence" value="ECO:0007669"/>
    <property type="project" value="UniProtKB-KW"/>
</dbReference>
<dbReference type="HOGENOM" id="CLU_006541_0_1_1"/>
<evidence type="ECO:0000256" key="3">
    <source>
        <dbReference type="ARBA" id="ARBA00022618"/>
    </source>
</evidence>
<feature type="compositionally biased region" description="Polar residues" evidence="8">
    <location>
        <begin position="138"/>
        <end position="153"/>
    </location>
</feature>
<dbReference type="EMBL" id="CU640366">
    <property type="protein sequence ID" value="CAP72806.1"/>
    <property type="molecule type" value="Genomic_DNA"/>
</dbReference>
<dbReference type="OrthoDB" id="5565328at2759"/>
<comment type="similarity">
    <text evidence="2">Belongs to the SCC4/mau-2 family.</text>
</comment>
<comment type="subcellular location">
    <subcellularLocation>
        <location evidence="1">Nucleus</location>
    </subcellularLocation>
</comment>
<dbReference type="GO" id="GO:0007059">
    <property type="term" value="P:chromosome segregation"/>
    <property type="evidence" value="ECO:0007669"/>
    <property type="project" value="UniProtKB-KW"/>
</dbReference>
<feature type="compositionally biased region" description="Low complexity" evidence="8">
    <location>
        <begin position="67"/>
        <end position="109"/>
    </location>
</feature>
<accession>B2B4T1</accession>
<protein>
    <submittedName>
        <fullName evidence="9">Podospora anserina S mat+ genomic DNA chromosome 2, supercontig 2</fullName>
    </submittedName>
</protein>
<sequence length="906" mass="100496">MTYRDTMPPGQAYGGGHQPQHPQFHPQQHAYGQHQAQQHQQRPQLPQPQGQPHPRLPPVSQTTYPPYANGYQNGNQQQYQHNQYVHPAYPQQQHPQSQPQLQPQQLLLPHPQPPAQQHHQHQPQPPVQPTAQYYPASSAPQPQPYVNYSNGTYTQPSPSQPPQPPIPTPSAAPVQFVNPSYLQQSPATPRPTSHVPPALQPPVRTMSPQISQLPPIARPPQRTPFAEDSPKLNERPPPSRAAPSLKIPKDQSRPSVGAGVAKSPATPSSSAHTETLPLLISVAEDCFEKANTASQRVAKSMSEAEVADHHKLVATGLGCLDVALKSNKLWPRLEARLCLRYASVLIDETTNIMEAETTLTRGIAVCDKNRFLDLKYCSQFLLMKTLFQRNPKAAFKLIEGHISDCGTYKHVHWIYAFRFLKASFHLQAGSPAEHGAIDNLRKIAGVANQRKDFSIFAMAMLLEGFAHMTTMKDDWANRVQLCVAQVSKIQLESSIQIPQIDILLRLLDLACSLHQKSHQVAAQKLTVLQRQLEELKNSPDWPLQNGEVLLSINRMSNTAPTVSNDTRAVVRQGEGNADYLVLSTLGKQEAWAIAWVFNGIVAHYRATTPGRSATLWNEGLRVLDDTKVSTAPQPLPEALRQHDWARELTCYTHILIGLQAATVTDWARVKQSLDAIHEQPHTSPLPGSSVDILTLYLEGCQQQGMANMDEALAIWKNPRFELDPTGAYKNGSRLETELCILAALNRVYIMQEPNHRDSAETAELIDLLRPICEDDPDLEIRTAWNLVLASSTFEPELSLNQAKRHIQGGLSGAQQLNNTQYLSMALNIMRCKLFENVVGEQALKSAKAGATQARKSGNLLWMIVAEGMLGANFEIEGGVGEAVMANPPTRKQKKPPICSCPSHQWS</sequence>
<feature type="compositionally biased region" description="Polar residues" evidence="8">
    <location>
        <begin position="177"/>
        <end position="191"/>
    </location>
</feature>
<evidence type="ECO:0000313" key="9">
    <source>
        <dbReference type="EMBL" id="CAP72806.1"/>
    </source>
</evidence>
<dbReference type="GO" id="GO:0005634">
    <property type="term" value="C:nucleus"/>
    <property type="evidence" value="ECO:0007669"/>
    <property type="project" value="UniProtKB-SubCell"/>
</dbReference>
<name>B2B4T1_PODAN</name>
<dbReference type="PANTHER" id="PTHR21394">
    <property type="entry name" value="MAU2 CHROMATID COHESION FACTOR HOMOLOG"/>
    <property type="match status" value="1"/>
</dbReference>
<evidence type="ECO:0000256" key="6">
    <source>
        <dbReference type="ARBA" id="ARBA00023242"/>
    </source>
</evidence>
<keyword evidence="6" id="KW-0539">Nucleus</keyword>
<keyword evidence="4" id="KW-0498">Mitosis</keyword>
<feature type="compositionally biased region" description="Low complexity" evidence="8">
    <location>
        <begin position="18"/>
        <end position="44"/>
    </location>
</feature>
<dbReference type="Pfam" id="PF10345">
    <property type="entry name" value="Cohesin_load"/>
    <property type="match status" value="1"/>
</dbReference>
<dbReference type="RefSeq" id="XP_001910981.1">
    <property type="nucleotide sequence ID" value="XM_001910946.1"/>
</dbReference>
<feature type="compositionally biased region" description="Pro residues" evidence="8">
    <location>
        <begin position="45"/>
        <end position="57"/>
    </location>
</feature>
<evidence type="ECO:0000256" key="7">
    <source>
        <dbReference type="ARBA" id="ARBA00023306"/>
    </source>
</evidence>
<feature type="compositionally biased region" description="Pro residues" evidence="8">
    <location>
        <begin position="158"/>
        <end position="170"/>
    </location>
</feature>